<name>A0AC34GUB2_9BILA</name>
<dbReference type="WBParaSite" id="ES5_v2.g8294.t1">
    <property type="protein sequence ID" value="ES5_v2.g8294.t1"/>
    <property type="gene ID" value="ES5_v2.g8294"/>
</dbReference>
<dbReference type="Proteomes" id="UP000887579">
    <property type="component" value="Unplaced"/>
</dbReference>
<reference evidence="2" key="1">
    <citation type="submission" date="2022-11" db="UniProtKB">
        <authorList>
            <consortium name="WormBaseParasite"/>
        </authorList>
    </citation>
    <scope>IDENTIFICATION</scope>
</reference>
<evidence type="ECO:0000313" key="2">
    <source>
        <dbReference type="WBParaSite" id="ES5_v2.g8294.t1"/>
    </source>
</evidence>
<sequence>MKLILFYGLLILLFYISSTESLKDKFASATVSTGKIKGYVIEPNADRTNAVNIFKGIPFAEPPVGELRFALPKLMKPWEGIWNATFYKPACPSNTTATSSPQKVTHEDCLYLNIFADQICMTKKCPVLYIVHGGDFYYDSAVMFNDEYIIQSYASKGMIVVIPAYRLGLFGFLDLGSDDPVPRNLGIHDLVSSLYWVQKEIHAFGGDPKRVTIFGNSVGGSAIAFLSTSPTVPLLWSQAFISSPDCVMMENKLVPQTMAVLERAGCLYAGNNTNMTLSKEMQLKCLRTLDWKQLIGIQRDIEEQSLLFDGVEPDNLLFNDKSFTQLLGQYKAVPTVIGTTREEFKVHEDEVEKSCEKYVKVFDYKEDATIQACIDKYTDAVDENGNVPVVADMIRAEIFRIALQIVKRKDPVWLYSWELENHLYHTGDVSFLIGLHPVDPQNATWKEKLMLKYMPTVLHNFVTKSVPDKEWVEFTSYGDNYEVLDFTNTTRTLRGPYPVFQSWYPEAVSFWLGDLSAIEKAAREARHRNESVKAEEKWDIVAEDAREHQWKKFRDALNKSQERFKKWTDRKNVQWERVREKNEKEYAEKIQKIHEKNEAERKQQENGITKFTDLILVQSLKETEETLKARRRQLDNVGDKKGVEKIDEMLRDLGDWKDTVGEDERNHWIDKFDKMPKHNHHHEHESNSDAMKHEKSESSDYHNLLDSLSPQERDAARIIWEEQEKALNRQHHPNGTNPNIGQRINGTIDDIRNTLGESNPGSIDTEHDQKIYQDLTNKTRWQQKNNETIDKIKDAKNDINNKINDTKNDVSQKWNDTINDVNNRIDDAKNDIENKKQEIRDNYNDTNKNANDKIIDQQKLRNDTYDIYKDAQKDVNQKLNDTKNDINDKISDTKQDVQKRINDTNDDIENDKYKGINVNEKDWIRRHNGTEGNITDDLKNIKNDIVDKWDDVKNGAENTWNDVKNGVENGWNNVVNNNNNISMNDRDWQQRNNTIDVSKHHHDAIKDANEKIRKLEERKQRISGKLENGNDYNDDDDERMMQQEKERKEALKIVAENNEKDVERMNEKMKELKNQRENWEESFEVKKQRLQEAEAEVREAAAEQREAAKAKYIVEKRLQDAKEKQVEAIEAQTKAKKMAAEEKQHLQKAKEEAEKAVIREEAAKKEQAKEKQNLIEAAEKERIAAAKEAKATQKAIQQELDLTEMQIYEAQQKLKKAEHEMDKEIEIRKIAAQAVVDSLRNATYQRFLERQRLEEKYQNFVNYLRNETMKDISDKLHHLSHNQNKLPPNTKVYDYLKNRSITSNLPQYESQLFSPLSFLAIPQFDSDSEIDENPVVANNETVQLQQLWSAFWVVLTVATLLAFVLCLNAIIACMKPNRPTQGYFYNDDPGFFTEKSKIIVAQYPHYS</sequence>
<evidence type="ECO:0000313" key="1">
    <source>
        <dbReference type="Proteomes" id="UP000887579"/>
    </source>
</evidence>
<organism evidence="1 2">
    <name type="scientific">Panagrolaimus sp. ES5</name>
    <dbReference type="NCBI Taxonomy" id="591445"/>
    <lineage>
        <taxon>Eukaryota</taxon>
        <taxon>Metazoa</taxon>
        <taxon>Ecdysozoa</taxon>
        <taxon>Nematoda</taxon>
        <taxon>Chromadorea</taxon>
        <taxon>Rhabditida</taxon>
        <taxon>Tylenchina</taxon>
        <taxon>Panagrolaimomorpha</taxon>
        <taxon>Panagrolaimoidea</taxon>
        <taxon>Panagrolaimidae</taxon>
        <taxon>Panagrolaimus</taxon>
    </lineage>
</organism>
<protein>
    <submittedName>
        <fullName evidence="2">Carboxylesterase type B domain-containing protein</fullName>
    </submittedName>
</protein>
<proteinExistence type="predicted"/>
<accession>A0AC34GUB2</accession>